<dbReference type="Gene3D" id="1.20.1250.20">
    <property type="entry name" value="MFS general substrate transporter like domains"/>
    <property type="match status" value="1"/>
</dbReference>
<keyword evidence="2" id="KW-0813">Transport</keyword>
<dbReference type="GO" id="GO:0005886">
    <property type="term" value="C:plasma membrane"/>
    <property type="evidence" value="ECO:0007669"/>
    <property type="project" value="UniProtKB-SubCell"/>
</dbReference>
<keyword evidence="10" id="KW-1185">Reference proteome</keyword>
<evidence type="ECO:0000256" key="7">
    <source>
        <dbReference type="SAM" id="Phobius"/>
    </source>
</evidence>
<dbReference type="OrthoDB" id="5379144at2"/>
<feature type="transmembrane region" description="Helical" evidence="7">
    <location>
        <begin position="106"/>
        <end position="134"/>
    </location>
</feature>
<dbReference type="EMBL" id="LGTQ01000005">
    <property type="protein sequence ID" value="KPM49591.1"/>
    <property type="molecule type" value="Genomic_DNA"/>
</dbReference>
<dbReference type="STRING" id="1605367.AFM12_03045"/>
<dbReference type="InterPro" id="IPR050171">
    <property type="entry name" value="MFS_Transporters"/>
</dbReference>
<evidence type="ECO:0000256" key="5">
    <source>
        <dbReference type="ARBA" id="ARBA00022989"/>
    </source>
</evidence>
<keyword evidence="3" id="KW-1003">Cell membrane</keyword>
<feature type="transmembrane region" description="Helical" evidence="7">
    <location>
        <begin position="259"/>
        <end position="277"/>
    </location>
</feature>
<comment type="subcellular location">
    <subcellularLocation>
        <location evidence="1">Cell membrane</location>
        <topology evidence="1">Multi-pass membrane protein</topology>
    </subcellularLocation>
</comment>
<feature type="transmembrane region" description="Helical" evidence="7">
    <location>
        <begin position="81"/>
        <end position="100"/>
    </location>
</feature>
<gene>
    <name evidence="9" type="ORF">AFM12_03045</name>
</gene>
<feature type="transmembrane region" description="Helical" evidence="7">
    <location>
        <begin position="347"/>
        <end position="367"/>
    </location>
</feature>
<feature type="transmembrane region" description="Helical" evidence="7">
    <location>
        <begin position="146"/>
        <end position="167"/>
    </location>
</feature>
<dbReference type="InterPro" id="IPR011701">
    <property type="entry name" value="MFS"/>
</dbReference>
<feature type="transmembrane region" description="Helical" evidence="7">
    <location>
        <begin position="379"/>
        <end position="397"/>
    </location>
</feature>
<dbReference type="RefSeq" id="WP_055143796.1">
    <property type="nucleotide sequence ID" value="NZ_JXSZ01000005.1"/>
</dbReference>
<evidence type="ECO:0000313" key="10">
    <source>
        <dbReference type="Proteomes" id="UP000050454"/>
    </source>
</evidence>
<reference evidence="9 10" key="1">
    <citation type="submission" date="2015-07" db="EMBL/GenBank/DDBJ databases">
        <title>The draft genome sequence of Leadbetterella sp. JN14-9.</title>
        <authorList>
            <person name="Liu Y."/>
            <person name="Du J."/>
            <person name="Shao Z."/>
        </authorList>
    </citation>
    <scope>NUCLEOTIDE SEQUENCE [LARGE SCALE GENOMIC DNA]</scope>
    <source>
        <strain evidence="9 10">JN14-9</strain>
    </source>
</reference>
<dbReference type="PANTHER" id="PTHR23517">
    <property type="entry name" value="RESISTANCE PROTEIN MDTM, PUTATIVE-RELATED-RELATED"/>
    <property type="match status" value="1"/>
</dbReference>
<keyword evidence="5 7" id="KW-1133">Transmembrane helix</keyword>
<proteinExistence type="predicted"/>
<evidence type="ECO:0000256" key="6">
    <source>
        <dbReference type="ARBA" id="ARBA00023136"/>
    </source>
</evidence>
<dbReference type="AlphaFoldDB" id="A0A0P7BFF6"/>
<evidence type="ECO:0000256" key="4">
    <source>
        <dbReference type="ARBA" id="ARBA00022692"/>
    </source>
</evidence>
<feature type="transmembrane region" description="Helical" evidence="7">
    <location>
        <begin position="220"/>
        <end position="239"/>
    </location>
</feature>
<feature type="domain" description="Major facilitator superfamily (MFS) profile" evidence="8">
    <location>
        <begin position="19"/>
        <end position="400"/>
    </location>
</feature>
<feature type="transmembrane region" description="Helical" evidence="7">
    <location>
        <begin position="173"/>
        <end position="193"/>
    </location>
</feature>
<sequence length="400" mass="44989">MKKLFNEHYVDAFRGLSHEVWILALVSLINRAGTMVIPFLSKYLKENLQFSYGEVGWIMFFFGIGSFAGAWLGGRLSDKIGYYKVMVGSLLASGFLFIALQYLDSFWGLCIGIFILMTIADAFRPAMFVSLGAYSKPENRTRSLTLIRLALNLGFVIGPSLAGLLIVSQGYNMLFWIDGISCIMAILIFIKTVPERKSEKQSRAEASLLNTKAQVFKDGVYWQFLAVCFLVGMVFFQIFTTLPIYHSEQFGLTEFHTGLLFFLNGALIVVFEMPLIHWLEKKAYGELKLIRFSTFLLFLSFAALLFDGWAGMLVISMVLITFSEMLGFPYTNAFAMQRSKKGNEGRYMALYTMAFGLSNTVSPKLGLDVVEVFGYQTNFILLCGLSLLAVLLTNSLIKKL</sequence>
<feature type="transmembrane region" description="Helical" evidence="7">
    <location>
        <begin position="20"/>
        <end position="40"/>
    </location>
</feature>
<keyword evidence="6 7" id="KW-0472">Membrane</keyword>
<dbReference type="PANTHER" id="PTHR23517:SF2">
    <property type="entry name" value="MULTIDRUG RESISTANCE PROTEIN MDTH"/>
    <property type="match status" value="1"/>
</dbReference>
<comment type="caution">
    <text evidence="9">The sequence shown here is derived from an EMBL/GenBank/DDBJ whole genome shotgun (WGS) entry which is preliminary data.</text>
</comment>
<dbReference type="PROSITE" id="PS50850">
    <property type="entry name" value="MFS"/>
    <property type="match status" value="1"/>
</dbReference>
<dbReference type="GO" id="GO:0022857">
    <property type="term" value="F:transmembrane transporter activity"/>
    <property type="evidence" value="ECO:0007669"/>
    <property type="project" value="InterPro"/>
</dbReference>
<dbReference type="Proteomes" id="UP000050454">
    <property type="component" value="Unassembled WGS sequence"/>
</dbReference>
<keyword evidence="4 7" id="KW-0812">Transmembrane</keyword>
<feature type="transmembrane region" description="Helical" evidence="7">
    <location>
        <begin position="312"/>
        <end position="335"/>
    </location>
</feature>
<organism evidence="9 10">
    <name type="scientific">Jiulongibacter sediminis</name>
    <dbReference type="NCBI Taxonomy" id="1605367"/>
    <lineage>
        <taxon>Bacteria</taxon>
        <taxon>Pseudomonadati</taxon>
        <taxon>Bacteroidota</taxon>
        <taxon>Cytophagia</taxon>
        <taxon>Cytophagales</taxon>
        <taxon>Leadbetterellaceae</taxon>
        <taxon>Jiulongibacter</taxon>
    </lineage>
</organism>
<dbReference type="InterPro" id="IPR036259">
    <property type="entry name" value="MFS_trans_sf"/>
</dbReference>
<evidence type="ECO:0000256" key="1">
    <source>
        <dbReference type="ARBA" id="ARBA00004651"/>
    </source>
</evidence>
<accession>A0A0P7BFF6</accession>
<feature type="transmembrane region" description="Helical" evidence="7">
    <location>
        <begin position="289"/>
        <end position="306"/>
    </location>
</feature>
<dbReference type="Pfam" id="PF07690">
    <property type="entry name" value="MFS_1"/>
    <property type="match status" value="1"/>
</dbReference>
<evidence type="ECO:0000256" key="3">
    <source>
        <dbReference type="ARBA" id="ARBA00022475"/>
    </source>
</evidence>
<name>A0A0P7BFF6_9BACT</name>
<evidence type="ECO:0000256" key="2">
    <source>
        <dbReference type="ARBA" id="ARBA00022448"/>
    </source>
</evidence>
<evidence type="ECO:0000313" key="9">
    <source>
        <dbReference type="EMBL" id="KPM49591.1"/>
    </source>
</evidence>
<dbReference type="PATRIC" id="fig|1605367.3.peg.1954"/>
<feature type="transmembrane region" description="Helical" evidence="7">
    <location>
        <begin position="55"/>
        <end position="74"/>
    </location>
</feature>
<dbReference type="SUPFAM" id="SSF103473">
    <property type="entry name" value="MFS general substrate transporter"/>
    <property type="match status" value="1"/>
</dbReference>
<dbReference type="CDD" id="cd17329">
    <property type="entry name" value="MFS_MdtH_MDR_like"/>
    <property type="match status" value="1"/>
</dbReference>
<dbReference type="InterPro" id="IPR020846">
    <property type="entry name" value="MFS_dom"/>
</dbReference>
<protein>
    <submittedName>
        <fullName evidence="9">Major facilitator transporter</fullName>
    </submittedName>
</protein>
<evidence type="ECO:0000259" key="8">
    <source>
        <dbReference type="PROSITE" id="PS50850"/>
    </source>
</evidence>